<evidence type="ECO:0000256" key="7">
    <source>
        <dbReference type="RuleBase" id="RU363032"/>
    </source>
</evidence>
<evidence type="ECO:0000256" key="4">
    <source>
        <dbReference type="ARBA" id="ARBA00022692"/>
    </source>
</evidence>
<dbReference type="PANTHER" id="PTHR30151">
    <property type="entry name" value="ALKANE SULFONATE ABC TRANSPORTER-RELATED, MEMBRANE SUBUNIT"/>
    <property type="match status" value="1"/>
</dbReference>
<proteinExistence type="inferred from homology"/>
<name>A0A4Q2L6J9_9MICO</name>
<evidence type="ECO:0000259" key="8">
    <source>
        <dbReference type="PROSITE" id="PS50928"/>
    </source>
</evidence>
<feature type="transmembrane region" description="Helical" evidence="7">
    <location>
        <begin position="127"/>
        <end position="152"/>
    </location>
</feature>
<dbReference type="InterPro" id="IPR035906">
    <property type="entry name" value="MetI-like_sf"/>
</dbReference>
<evidence type="ECO:0000313" key="9">
    <source>
        <dbReference type="EMBL" id="RXZ73359.1"/>
    </source>
</evidence>
<dbReference type="CDD" id="cd06261">
    <property type="entry name" value="TM_PBP2"/>
    <property type="match status" value="1"/>
</dbReference>
<accession>A0A4Q2L6J9</accession>
<feature type="transmembrane region" description="Helical" evidence="7">
    <location>
        <begin position="256"/>
        <end position="277"/>
    </location>
</feature>
<keyword evidence="3" id="KW-1003">Cell membrane</keyword>
<dbReference type="GO" id="GO:0005886">
    <property type="term" value="C:plasma membrane"/>
    <property type="evidence" value="ECO:0007669"/>
    <property type="project" value="UniProtKB-SubCell"/>
</dbReference>
<evidence type="ECO:0000256" key="2">
    <source>
        <dbReference type="ARBA" id="ARBA00022448"/>
    </source>
</evidence>
<keyword evidence="6 7" id="KW-0472">Membrane</keyword>
<dbReference type="SUPFAM" id="SSF161098">
    <property type="entry name" value="MetI-like"/>
    <property type="match status" value="1"/>
</dbReference>
<keyword evidence="10" id="KW-1185">Reference proteome</keyword>
<comment type="subcellular location">
    <subcellularLocation>
        <location evidence="1 7">Cell membrane</location>
        <topology evidence="1 7">Multi-pass membrane protein</topology>
    </subcellularLocation>
</comment>
<evidence type="ECO:0000256" key="6">
    <source>
        <dbReference type="ARBA" id="ARBA00023136"/>
    </source>
</evidence>
<dbReference type="InterPro" id="IPR000515">
    <property type="entry name" value="MetI-like"/>
</dbReference>
<evidence type="ECO:0000256" key="3">
    <source>
        <dbReference type="ARBA" id="ARBA00022475"/>
    </source>
</evidence>
<keyword evidence="4 7" id="KW-0812">Transmembrane</keyword>
<dbReference type="PANTHER" id="PTHR30151:SF41">
    <property type="entry name" value="ABC TRANSPORTER PERMEASE PROTEIN"/>
    <property type="match status" value="1"/>
</dbReference>
<evidence type="ECO:0000256" key="1">
    <source>
        <dbReference type="ARBA" id="ARBA00004651"/>
    </source>
</evidence>
<protein>
    <submittedName>
        <fullName evidence="9">ABC transporter permease</fullName>
    </submittedName>
</protein>
<comment type="caution">
    <text evidence="9">The sequence shown here is derived from an EMBL/GenBank/DDBJ whole genome shotgun (WGS) entry which is preliminary data.</text>
</comment>
<comment type="similarity">
    <text evidence="7">Belongs to the binding-protein-dependent transport system permease family.</text>
</comment>
<dbReference type="PROSITE" id="PS50928">
    <property type="entry name" value="ABC_TM1"/>
    <property type="match status" value="1"/>
</dbReference>
<organism evidence="9 10">
    <name type="scientific">Agromyces albus</name>
    <dbReference type="NCBI Taxonomy" id="205332"/>
    <lineage>
        <taxon>Bacteria</taxon>
        <taxon>Bacillati</taxon>
        <taxon>Actinomycetota</taxon>
        <taxon>Actinomycetes</taxon>
        <taxon>Micrococcales</taxon>
        <taxon>Microbacteriaceae</taxon>
        <taxon>Agromyces</taxon>
    </lineage>
</organism>
<keyword evidence="5 7" id="KW-1133">Transmembrane helix</keyword>
<feature type="transmembrane region" description="Helical" evidence="7">
    <location>
        <begin position="158"/>
        <end position="183"/>
    </location>
</feature>
<reference evidence="9 10" key="1">
    <citation type="submission" date="2019-01" db="EMBL/GenBank/DDBJ databases">
        <title>Agromyces.</title>
        <authorList>
            <person name="Li J."/>
        </authorList>
    </citation>
    <scope>NUCLEOTIDE SEQUENCE [LARGE SCALE GENOMIC DNA]</scope>
    <source>
        <strain evidence="9 10">DSM 15934</strain>
    </source>
</reference>
<dbReference type="AlphaFoldDB" id="A0A4Q2L6J9"/>
<evidence type="ECO:0000256" key="5">
    <source>
        <dbReference type="ARBA" id="ARBA00022989"/>
    </source>
</evidence>
<dbReference type="GO" id="GO:0055085">
    <property type="term" value="P:transmembrane transport"/>
    <property type="evidence" value="ECO:0007669"/>
    <property type="project" value="InterPro"/>
</dbReference>
<evidence type="ECO:0000313" key="10">
    <source>
        <dbReference type="Proteomes" id="UP000293865"/>
    </source>
</evidence>
<feature type="transmembrane region" description="Helical" evidence="7">
    <location>
        <begin position="36"/>
        <end position="56"/>
    </location>
</feature>
<dbReference type="Proteomes" id="UP000293865">
    <property type="component" value="Unassembled WGS sequence"/>
</dbReference>
<dbReference type="OrthoDB" id="9815258at2"/>
<keyword evidence="2 7" id="KW-0813">Transport</keyword>
<dbReference type="EMBL" id="SDPN01000001">
    <property type="protein sequence ID" value="RXZ73359.1"/>
    <property type="molecule type" value="Genomic_DNA"/>
</dbReference>
<feature type="transmembrane region" description="Helical" evidence="7">
    <location>
        <begin position="204"/>
        <end position="228"/>
    </location>
</feature>
<sequence>MGAERQALEHHDTELEIAPTTAAAVPLKRRGSRGGIANWGPPVAVAVLIVGLWYFVGSVVLEPSKSYLLPPPHEVFAVYFNPKVAPDMYEALWNTAVVALGGLFIAIVLGIVWAVAMNQAKWIERSLYPYAVILQTIPILALVPLIGFWFGFDFAARVIVAILIALFPMVSNTLFGLQSVDAAQRELFTLQRSSRWIVLKKLQFPAALPAIFAGMRISAGLAVVGAIVGDFFFQRGTPGIGALISKYQARLNAEPLFAAIILASLFGVVVFWFFGWFGKRVVGKWYDFA</sequence>
<dbReference type="Pfam" id="PF00528">
    <property type="entry name" value="BPD_transp_1"/>
    <property type="match status" value="1"/>
</dbReference>
<dbReference type="Gene3D" id="1.10.3720.10">
    <property type="entry name" value="MetI-like"/>
    <property type="match status" value="1"/>
</dbReference>
<feature type="domain" description="ABC transmembrane type-1" evidence="8">
    <location>
        <begin position="92"/>
        <end position="274"/>
    </location>
</feature>
<gene>
    <name evidence="9" type="ORF">ESP51_01080</name>
</gene>
<feature type="transmembrane region" description="Helical" evidence="7">
    <location>
        <begin position="91"/>
        <end position="115"/>
    </location>
</feature>